<gene>
    <name evidence="2" type="ORF">WMO19_09600</name>
</gene>
<keyword evidence="3" id="KW-1185">Reference proteome</keyword>
<evidence type="ECO:0000313" key="3">
    <source>
        <dbReference type="Proteomes" id="UP001447979"/>
    </source>
</evidence>
<dbReference type="EMBL" id="JBBMFO010000055">
    <property type="protein sequence ID" value="MEQ2401848.1"/>
    <property type="molecule type" value="Genomic_DNA"/>
</dbReference>
<dbReference type="RefSeq" id="WP_349171631.1">
    <property type="nucleotide sequence ID" value="NZ_JBBMFO010000055.1"/>
</dbReference>
<feature type="non-terminal residue" evidence="2">
    <location>
        <position position="1"/>
    </location>
</feature>
<dbReference type="Proteomes" id="UP001447979">
    <property type="component" value="Unassembled WGS sequence"/>
</dbReference>
<dbReference type="Gene3D" id="2.60.40.3630">
    <property type="match status" value="1"/>
</dbReference>
<evidence type="ECO:0000259" key="1">
    <source>
        <dbReference type="Pfam" id="PF07523"/>
    </source>
</evidence>
<organism evidence="2 3">
    <name type="scientific">Peptoniphilus hominis</name>
    <name type="common">ex Hitch et al. 2025</name>
    <dbReference type="NCBI Taxonomy" id="3133174"/>
    <lineage>
        <taxon>Bacteria</taxon>
        <taxon>Bacillati</taxon>
        <taxon>Bacillota</taxon>
        <taxon>Tissierellia</taxon>
        <taxon>Tissierellales</taxon>
        <taxon>Peptoniphilaceae</taxon>
        <taxon>Peptoniphilus</taxon>
    </lineage>
</organism>
<feature type="domain" description="Ig-like" evidence="1">
    <location>
        <begin position="23"/>
        <end position="81"/>
    </location>
</feature>
<evidence type="ECO:0000313" key="2">
    <source>
        <dbReference type="EMBL" id="MEQ2401848.1"/>
    </source>
</evidence>
<proteinExistence type="predicted"/>
<comment type="caution">
    <text evidence="2">The sequence shown here is derived from an EMBL/GenBank/DDBJ whole genome shotgun (WGS) entry which is preliminary data.</text>
</comment>
<protein>
    <submittedName>
        <fullName evidence="2">Bacterial Ig-like domain-containing protein</fullName>
    </submittedName>
</protein>
<dbReference type="Pfam" id="PF07523">
    <property type="entry name" value="Big_3"/>
    <property type="match status" value="1"/>
</dbReference>
<accession>A0ABV1CHL4</accession>
<name>A0ABV1CHL4_9FIRM</name>
<dbReference type="InterPro" id="IPR022038">
    <property type="entry name" value="Ig-like_bact"/>
</dbReference>
<sequence>TEALTVNEKVFDPAHVEKMVVKTQPTKLIYTEGENLALAGLVVTLTDNQGVTKDVAFKDFAANGITAEPANDTALTLADNGKPVALTKGSLQDETANLTVNAKVTPQDPIVGPVDPSVTPNPDEAKNWTVTFAADQTKGTIDAKNTFYVPKTAGKTLADLANDAPEVIAKAGFMFTGWNPALDAKTSINGNLTVNATFETTTTPQDPIVGPVDPSVTPNPDEAKNWTVTFAADQTKGTIDAKNTFYVPKTAGKTLADLANDAPEVTAKAGFMFTGWNPALDANTAINGNMTINAEFETTTTIPKVVVPDPVNPGTVPTGRVRVTFDAGDGNTIDGRNRYKYLDVLENTAWTDREVTDEIPAKAKYKDATQEFDKWDKEVPTKGNVTEETFTAIYTGNSFDLFADTLSAGETGIIVRTSIPEVKITLIKGGKVIKEAYTNDLGVVTIILNDKVEKGDVYKIIGEMKGYKTQEIFATVVSK</sequence>
<reference evidence="2 3" key="1">
    <citation type="submission" date="2024-03" db="EMBL/GenBank/DDBJ databases">
        <title>Human intestinal bacterial collection.</title>
        <authorList>
            <person name="Pauvert C."/>
            <person name="Hitch T.C.A."/>
            <person name="Clavel T."/>
        </authorList>
    </citation>
    <scope>NUCLEOTIDE SEQUENCE [LARGE SCALE GENOMIC DNA]</scope>
    <source>
        <strain evidence="2 3">CLA-SR-H025</strain>
    </source>
</reference>